<accession>A0ABV6NXS5</accession>
<organism evidence="8 9">
    <name type="scientific">Plantactinospora siamensis</name>
    <dbReference type="NCBI Taxonomy" id="555372"/>
    <lineage>
        <taxon>Bacteria</taxon>
        <taxon>Bacillati</taxon>
        <taxon>Actinomycetota</taxon>
        <taxon>Actinomycetes</taxon>
        <taxon>Micromonosporales</taxon>
        <taxon>Micromonosporaceae</taxon>
        <taxon>Plantactinospora</taxon>
    </lineage>
</organism>
<keyword evidence="5 7" id="KW-1133">Transmembrane helix</keyword>
<evidence type="ECO:0000256" key="7">
    <source>
        <dbReference type="SAM" id="Phobius"/>
    </source>
</evidence>
<feature type="transmembrane region" description="Helical" evidence="7">
    <location>
        <begin position="112"/>
        <end position="132"/>
    </location>
</feature>
<dbReference type="RefSeq" id="WP_377338823.1">
    <property type="nucleotide sequence ID" value="NZ_JBHLUE010000011.1"/>
</dbReference>
<dbReference type="Pfam" id="PF02322">
    <property type="entry name" value="Cyt_bd_oxida_II"/>
    <property type="match status" value="1"/>
</dbReference>
<feature type="transmembrane region" description="Helical" evidence="7">
    <location>
        <begin position="219"/>
        <end position="236"/>
    </location>
</feature>
<sequence>MDVLWLLLLGLFLAGWFVLDGFDLGIGITLPWLARDAYGRREVFTAFGPFFLANEIWLVGAAGLLAGAFPHAERDLLGAYYPLVVALLAGWVLRDAAVWFRSRLARPGWRGFWDILFTGASLLFVISWGLLLGNLLQGGAGRPGVVALLDPFSLLVAVTVGLVLATHGATFAAARLAPERAGAAVVVARRTALPAAVALLVCVPAAAVQGGVRAAVSDPVPAVVAALVGAGALLVARVSLARGGHRRAFAATAVAAAAPVLGTGFGVADRLLAGVTGTAALDRLMVVVLPVVPVLLLVQLVVWWTFRRRIDGRSPAFF</sequence>
<comment type="subcellular location">
    <subcellularLocation>
        <location evidence="1">Cell membrane</location>
        <topology evidence="1">Multi-pass membrane protein</topology>
    </subcellularLocation>
</comment>
<dbReference type="PANTHER" id="PTHR43141">
    <property type="entry name" value="CYTOCHROME BD2 SUBUNIT II"/>
    <property type="match status" value="1"/>
</dbReference>
<feature type="transmembrane region" description="Helical" evidence="7">
    <location>
        <begin position="248"/>
        <end position="267"/>
    </location>
</feature>
<feature type="transmembrane region" description="Helical" evidence="7">
    <location>
        <begin position="287"/>
        <end position="306"/>
    </location>
</feature>
<dbReference type="InterPro" id="IPR003317">
    <property type="entry name" value="Cyt-d_oxidase_su2"/>
</dbReference>
<proteinExistence type="inferred from homology"/>
<evidence type="ECO:0000313" key="8">
    <source>
        <dbReference type="EMBL" id="MFC0565204.1"/>
    </source>
</evidence>
<feature type="transmembrane region" description="Helical" evidence="7">
    <location>
        <begin position="79"/>
        <end position="100"/>
    </location>
</feature>
<keyword evidence="4 7" id="KW-0812">Transmembrane</keyword>
<evidence type="ECO:0000256" key="2">
    <source>
        <dbReference type="ARBA" id="ARBA00007543"/>
    </source>
</evidence>
<reference evidence="8 9" key="1">
    <citation type="submission" date="2024-09" db="EMBL/GenBank/DDBJ databases">
        <authorList>
            <person name="Sun Q."/>
            <person name="Mori K."/>
        </authorList>
    </citation>
    <scope>NUCLEOTIDE SEQUENCE [LARGE SCALE GENOMIC DNA]</scope>
    <source>
        <strain evidence="8 9">TBRC 2205</strain>
    </source>
</reference>
<evidence type="ECO:0000256" key="3">
    <source>
        <dbReference type="ARBA" id="ARBA00022475"/>
    </source>
</evidence>
<dbReference type="PANTHER" id="PTHR43141:SF4">
    <property type="entry name" value="CYTOCHROME BD2 SUBUNIT II"/>
    <property type="match status" value="1"/>
</dbReference>
<feature type="transmembrane region" description="Helical" evidence="7">
    <location>
        <begin position="152"/>
        <end position="174"/>
    </location>
</feature>
<evidence type="ECO:0000256" key="4">
    <source>
        <dbReference type="ARBA" id="ARBA00022692"/>
    </source>
</evidence>
<keyword evidence="9" id="KW-1185">Reference proteome</keyword>
<feature type="transmembrane region" description="Helical" evidence="7">
    <location>
        <begin position="186"/>
        <end position="207"/>
    </location>
</feature>
<evidence type="ECO:0000313" key="9">
    <source>
        <dbReference type="Proteomes" id="UP001589894"/>
    </source>
</evidence>
<name>A0ABV6NXS5_9ACTN</name>
<dbReference type="Proteomes" id="UP001589894">
    <property type="component" value="Unassembled WGS sequence"/>
</dbReference>
<feature type="transmembrane region" description="Helical" evidence="7">
    <location>
        <begin position="46"/>
        <end position="67"/>
    </location>
</feature>
<dbReference type="EMBL" id="JBHLUE010000011">
    <property type="protein sequence ID" value="MFC0565204.1"/>
    <property type="molecule type" value="Genomic_DNA"/>
</dbReference>
<protein>
    <submittedName>
        <fullName evidence="8">Cytochrome d ubiquinol oxidase subunit II</fullName>
    </submittedName>
</protein>
<evidence type="ECO:0000256" key="5">
    <source>
        <dbReference type="ARBA" id="ARBA00022989"/>
    </source>
</evidence>
<feature type="transmembrane region" description="Helical" evidence="7">
    <location>
        <begin position="6"/>
        <end position="34"/>
    </location>
</feature>
<keyword evidence="6 7" id="KW-0472">Membrane</keyword>
<evidence type="ECO:0000256" key="1">
    <source>
        <dbReference type="ARBA" id="ARBA00004651"/>
    </source>
</evidence>
<comment type="caution">
    <text evidence="8">The sequence shown here is derived from an EMBL/GenBank/DDBJ whole genome shotgun (WGS) entry which is preliminary data.</text>
</comment>
<evidence type="ECO:0000256" key="6">
    <source>
        <dbReference type="ARBA" id="ARBA00023136"/>
    </source>
</evidence>
<comment type="similarity">
    <text evidence="2">Belongs to the cytochrome ubiquinol oxidase subunit 2 family.</text>
</comment>
<keyword evidence="3" id="KW-1003">Cell membrane</keyword>
<gene>
    <name evidence="8" type="ORF">ACFFHU_13795</name>
</gene>